<dbReference type="EMBL" id="DTMF01000146">
    <property type="protein sequence ID" value="HGF33894.1"/>
    <property type="molecule type" value="Genomic_DNA"/>
</dbReference>
<dbReference type="GO" id="GO:0019305">
    <property type="term" value="P:dTDP-rhamnose biosynthetic process"/>
    <property type="evidence" value="ECO:0007669"/>
    <property type="project" value="UniProtKB-UniRule"/>
</dbReference>
<dbReference type="AlphaFoldDB" id="A0A7C3V4Q7"/>
<evidence type="ECO:0000256" key="7">
    <source>
        <dbReference type="RuleBase" id="RU364069"/>
    </source>
</evidence>
<dbReference type="PANTHER" id="PTHR21047:SF2">
    <property type="entry name" value="THYMIDINE DIPHOSPHO-4-KETO-RHAMNOSE 3,5-EPIMERASE"/>
    <property type="match status" value="1"/>
</dbReference>
<evidence type="ECO:0000256" key="3">
    <source>
        <dbReference type="ARBA" id="ARBA00012098"/>
    </source>
</evidence>
<feature type="site" description="Participates in a stacking interaction with the thymidine ring of dTDP-4-oxo-6-deoxyglucose" evidence="6">
    <location>
        <position position="136"/>
    </location>
</feature>
<protein>
    <recommendedName>
        <fullName evidence="4 7">dTDP-4-dehydrorhamnose 3,5-epimerase</fullName>
        <ecNumber evidence="3 7">5.1.3.13</ecNumber>
    </recommendedName>
    <alternativeName>
        <fullName evidence="7">Thymidine diphospho-4-keto-rhamnose 3,5-epimerase</fullName>
    </alternativeName>
</protein>
<dbReference type="EC" id="5.1.3.13" evidence="3 7"/>
<comment type="similarity">
    <text evidence="7">Belongs to the dTDP-4-dehydrorhamnose 3,5-epimerase family.</text>
</comment>
<accession>A0A7C3V4Q7</accession>
<name>A0A7C3V4Q7_9BACT</name>
<reference evidence="8" key="1">
    <citation type="journal article" date="2020" name="mSystems">
        <title>Genome- and Community-Level Interaction Insights into Carbon Utilization and Element Cycling Functions of Hydrothermarchaeota in Hydrothermal Sediment.</title>
        <authorList>
            <person name="Zhou Z."/>
            <person name="Liu Y."/>
            <person name="Xu W."/>
            <person name="Pan J."/>
            <person name="Luo Z.H."/>
            <person name="Li M."/>
        </authorList>
    </citation>
    <scope>NUCLEOTIDE SEQUENCE [LARGE SCALE GENOMIC DNA]</scope>
    <source>
        <strain evidence="8">SpSt-897</strain>
    </source>
</reference>
<dbReference type="Gene3D" id="2.60.120.10">
    <property type="entry name" value="Jelly Rolls"/>
    <property type="match status" value="1"/>
</dbReference>
<comment type="pathway">
    <text evidence="7">Carbohydrate biosynthesis; dTDP-L-rhamnose biosynthesis.</text>
</comment>
<dbReference type="Pfam" id="PF00908">
    <property type="entry name" value="dTDP_sugar_isom"/>
    <property type="match status" value="1"/>
</dbReference>
<dbReference type="InterPro" id="IPR014710">
    <property type="entry name" value="RmlC-like_jellyroll"/>
</dbReference>
<evidence type="ECO:0000256" key="1">
    <source>
        <dbReference type="ARBA" id="ARBA00001298"/>
    </source>
</evidence>
<dbReference type="GO" id="GO:0008830">
    <property type="term" value="F:dTDP-4-dehydrorhamnose 3,5-epimerase activity"/>
    <property type="evidence" value="ECO:0007669"/>
    <property type="project" value="UniProtKB-UniRule"/>
</dbReference>
<comment type="catalytic activity">
    <reaction evidence="1 7">
        <text>dTDP-4-dehydro-6-deoxy-alpha-D-glucose = dTDP-4-dehydro-beta-L-rhamnose</text>
        <dbReference type="Rhea" id="RHEA:16969"/>
        <dbReference type="ChEBI" id="CHEBI:57649"/>
        <dbReference type="ChEBI" id="CHEBI:62830"/>
        <dbReference type="EC" id="5.1.3.13"/>
    </reaction>
</comment>
<keyword evidence="7 8" id="KW-0413">Isomerase</keyword>
<comment type="function">
    <text evidence="2 7">Catalyzes the epimerization of the C3' and C5'positions of dTDP-6-deoxy-D-xylo-4-hexulose, forming dTDP-6-deoxy-L-lyxo-4-hexulose.</text>
</comment>
<dbReference type="PANTHER" id="PTHR21047">
    <property type="entry name" value="DTDP-6-DEOXY-D-GLUCOSE-3,5 EPIMERASE"/>
    <property type="match status" value="1"/>
</dbReference>
<proteinExistence type="inferred from homology"/>
<dbReference type="NCBIfam" id="TIGR01221">
    <property type="entry name" value="rmlC"/>
    <property type="match status" value="1"/>
</dbReference>
<dbReference type="InterPro" id="IPR011051">
    <property type="entry name" value="RmlC_Cupin_sf"/>
</dbReference>
<evidence type="ECO:0000256" key="2">
    <source>
        <dbReference type="ARBA" id="ARBA00001997"/>
    </source>
</evidence>
<dbReference type="SUPFAM" id="SSF51182">
    <property type="entry name" value="RmlC-like cupins"/>
    <property type="match status" value="1"/>
</dbReference>
<evidence type="ECO:0000256" key="6">
    <source>
        <dbReference type="PIRSR" id="PIRSR600888-3"/>
    </source>
</evidence>
<dbReference type="GO" id="GO:0000271">
    <property type="term" value="P:polysaccharide biosynthetic process"/>
    <property type="evidence" value="ECO:0007669"/>
    <property type="project" value="TreeGrafter"/>
</dbReference>
<dbReference type="GO" id="GO:0005829">
    <property type="term" value="C:cytosol"/>
    <property type="evidence" value="ECO:0007669"/>
    <property type="project" value="TreeGrafter"/>
</dbReference>
<dbReference type="CDD" id="cd00438">
    <property type="entry name" value="cupin_RmlC"/>
    <property type="match status" value="1"/>
</dbReference>
<comment type="caution">
    <text evidence="8">The sequence shown here is derived from an EMBL/GenBank/DDBJ whole genome shotgun (WGS) entry which is preliminary data.</text>
</comment>
<sequence>MKVTELSLPGVLLLEPRVSADRRGFFLEIYQQARYGAEGVAGPFVQDNLSFSRRGVVRGLHYQLRRPQGKLVMAVQGEVFDVVLDIRRGSPWFGKWLSTGLDGESGRQLYIPPGYAHGFCVVSEAATFLYKVTDYYEPGDEYGIRWDDPDLRIPWPVTAPVLSDRDRTWPALREVSPEHLPEFAGT</sequence>
<evidence type="ECO:0000313" key="8">
    <source>
        <dbReference type="EMBL" id="HGF33894.1"/>
    </source>
</evidence>
<dbReference type="InterPro" id="IPR000888">
    <property type="entry name" value="RmlC-like"/>
</dbReference>
<organism evidence="8">
    <name type="scientific">Desulfobacca acetoxidans</name>
    <dbReference type="NCBI Taxonomy" id="60893"/>
    <lineage>
        <taxon>Bacteria</taxon>
        <taxon>Pseudomonadati</taxon>
        <taxon>Thermodesulfobacteriota</taxon>
        <taxon>Desulfobaccia</taxon>
        <taxon>Desulfobaccales</taxon>
        <taxon>Desulfobaccaceae</taxon>
        <taxon>Desulfobacca</taxon>
    </lineage>
</organism>
<feature type="active site" description="Proton donor" evidence="5">
    <location>
        <position position="130"/>
    </location>
</feature>
<gene>
    <name evidence="8" type="primary">rfbC</name>
    <name evidence="8" type="ORF">ENW96_05820</name>
</gene>
<evidence type="ECO:0000256" key="5">
    <source>
        <dbReference type="PIRSR" id="PIRSR600888-1"/>
    </source>
</evidence>
<evidence type="ECO:0000256" key="4">
    <source>
        <dbReference type="ARBA" id="ARBA00019595"/>
    </source>
</evidence>
<feature type="active site" description="Proton acceptor" evidence="5">
    <location>
        <position position="61"/>
    </location>
</feature>
<comment type="subunit">
    <text evidence="7">Homodimer.</text>
</comment>
<dbReference type="UniPathway" id="UPA00124"/>